<dbReference type="AlphaFoldDB" id="A0A3L6ZQZ6"/>
<keyword evidence="10" id="KW-1185">Reference proteome</keyword>
<dbReference type="RefSeq" id="WP_121673250.1">
    <property type="nucleotide sequence ID" value="NZ_BMXM01000007.1"/>
</dbReference>
<dbReference type="SUPFAM" id="SSF54211">
    <property type="entry name" value="Ribosomal protein S5 domain 2-like"/>
    <property type="match status" value="1"/>
</dbReference>
<dbReference type="GO" id="GO:0004526">
    <property type="term" value="F:ribonuclease P activity"/>
    <property type="evidence" value="ECO:0007669"/>
    <property type="project" value="UniProtKB-UniRule"/>
</dbReference>
<dbReference type="NCBIfam" id="TIGR00188">
    <property type="entry name" value="rnpA"/>
    <property type="match status" value="1"/>
</dbReference>
<comment type="similarity">
    <text evidence="7">Belongs to the RnpA family.</text>
</comment>
<proteinExistence type="inferred from homology"/>
<dbReference type="Gene3D" id="3.30.230.10">
    <property type="match status" value="1"/>
</dbReference>
<comment type="subunit">
    <text evidence="7">Consists of a catalytic RNA component (M1 or rnpB) and a protein subunit.</text>
</comment>
<keyword evidence="5 7" id="KW-0378">Hydrolase</keyword>
<protein>
    <recommendedName>
        <fullName evidence="7 8">Ribonuclease P protein component</fullName>
        <shortName evidence="7">RNase P protein</shortName>
        <shortName evidence="7">RNaseP protein</shortName>
        <ecNumber evidence="7 8">3.1.26.5</ecNumber>
    </recommendedName>
    <alternativeName>
        <fullName evidence="7">Protein C5</fullName>
    </alternativeName>
</protein>
<dbReference type="HAMAP" id="MF_00227">
    <property type="entry name" value="RNase_P"/>
    <property type="match status" value="1"/>
</dbReference>
<evidence type="ECO:0000313" key="9">
    <source>
        <dbReference type="EMBL" id="RLP70346.1"/>
    </source>
</evidence>
<evidence type="ECO:0000256" key="5">
    <source>
        <dbReference type="ARBA" id="ARBA00022801"/>
    </source>
</evidence>
<keyword evidence="4 7" id="KW-0255">Endonuclease</keyword>
<evidence type="ECO:0000256" key="6">
    <source>
        <dbReference type="ARBA" id="ARBA00022884"/>
    </source>
</evidence>
<comment type="catalytic activity">
    <reaction evidence="7">
        <text>Endonucleolytic cleavage of RNA, removing 5'-extranucleotides from tRNA precursor.</text>
        <dbReference type="EC" id="3.1.26.5"/>
    </reaction>
</comment>
<dbReference type="OrthoDB" id="196964at2"/>
<reference evidence="9 10" key="1">
    <citation type="submission" date="2018-10" db="EMBL/GenBank/DDBJ databases">
        <authorList>
            <person name="Li J."/>
        </authorList>
    </citation>
    <scope>NUCLEOTIDE SEQUENCE [LARGE SCALE GENOMIC DNA]</scope>
    <source>
        <strain evidence="9 10">CCTCC AB209002</strain>
    </source>
</reference>
<dbReference type="GO" id="GO:0030677">
    <property type="term" value="C:ribonuclease P complex"/>
    <property type="evidence" value="ECO:0007669"/>
    <property type="project" value="TreeGrafter"/>
</dbReference>
<dbReference type="GO" id="GO:0042781">
    <property type="term" value="F:3'-tRNA processing endoribonuclease activity"/>
    <property type="evidence" value="ECO:0007669"/>
    <property type="project" value="TreeGrafter"/>
</dbReference>
<dbReference type="PANTHER" id="PTHR33992:SF1">
    <property type="entry name" value="RIBONUCLEASE P PROTEIN COMPONENT"/>
    <property type="match status" value="1"/>
</dbReference>
<dbReference type="Pfam" id="PF00825">
    <property type="entry name" value="Ribonuclease_P"/>
    <property type="match status" value="1"/>
</dbReference>
<dbReference type="InterPro" id="IPR014721">
    <property type="entry name" value="Ribsml_uS5_D2-typ_fold_subgr"/>
</dbReference>
<dbReference type="PROSITE" id="PS00648">
    <property type="entry name" value="RIBONUCLEASE_P"/>
    <property type="match status" value="1"/>
</dbReference>
<evidence type="ECO:0000256" key="1">
    <source>
        <dbReference type="ARBA" id="ARBA00002663"/>
    </source>
</evidence>
<comment type="caution">
    <text evidence="9">The sequence shown here is derived from an EMBL/GenBank/DDBJ whole genome shotgun (WGS) entry which is preliminary data.</text>
</comment>
<dbReference type="GO" id="GO:0000049">
    <property type="term" value="F:tRNA binding"/>
    <property type="evidence" value="ECO:0007669"/>
    <property type="project" value="UniProtKB-UniRule"/>
</dbReference>
<evidence type="ECO:0000256" key="4">
    <source>
        <dbReference type="ARBA" id="ARBA00022759"/>
    </source>
</evidence>
<name>A0A3L6ZQZ6_9MICO</name>
<comment type="function">
    <text evidence="1 7">RNaseP catalyzes the removal of the 5'-leader sequence from pre-tRNA to produce the mature 5'-terminus. It can also cleave other RNA substrates such as 4.5S RNA. The protein component plays an auxiliary but essential role in vivo by binding to the 5'-leader sequence and broadening the substrate specificity of the ribozyme.</text>
</comment>
<dbReference type="InterPro" id="IPR020568">
    <property type="entry name" value="Ribosomal_Su5_D2-typ_SF"/>
</dbReference>
<dbReference type="EMBL" id="RCUV01000010">
    <property type="protein sequence ID" value="RLP70346.1"/>
    <property type="molecule type" value="Genomic_DNA"/>
</dbReference>
<gene>
    <name evidence="7 9" type="primary">rnpA</name>
    <name evidence="9" type="ORF">D9V29_10375</name>
</gene>
<evidence type="ECO:0000256" key="7">
    <source>
        <dbReference type="HAMAP-Rule" id="MF_00227"/>
    </source>
</evidence>
<dbReference type="Proteomes" id="UP000270299">
    <property type="component" value="Unassembled WGS sequence"/>
</dbReference>
<evidence type="ECO:0000313" key="10">
    <source>
        <dbReference type="Proteomes" id="UP000270299"/>
    </source>
</evidence>
<keyword evidence="3 7" id="KW-0540">Nuclease</keyword>
<dbReference type="EC" id="3.1.26.5" evidence="7 8"/>
<sequence>MLAKAQRITSADDYKRVVRRGRRIAGVNCVTYQTMNPNGGAPRFGFIVAKTVGNAVVRNRVRRRLKAIAFDLARTLPDGAETVFRALPPAATADFSDLNTEAQRSTARLVAKS</sequence>
<evidence type="ECO:0000256" key="8">
    <source>
        <dbReference type="NCBIfam" id="TIGR00188"/>
    </source>
</evidence>
<accession>A0A3L6ZQZ6</accession>
<dbReference type="PANTHER" id="PTHR33992">
    <property type="entry name" value="RIBONUCLEASE P PROTEIN COMPONENT"/>
    <property type="match status" value="1"/>
</dbReference>
<dbReference type="GO" id="GO:0001682">
    <property type="term" value="P:tRNA 5'-leader removal"/>
    <property type="evidence" value="ECO:0007669"/>
    <property type="project" value="UniProtKB-UniRule"/>
</dbReference>
<dbReference type="InterPro" id="IPR000100">
    <property type="entry name" value="RNase_P"/>
</dbReference>
<keyword evidence="2 7" id="KW-0819">tRNA processing</keyword>
<organism evidence="9 10">
    <name type="scientific">Mycetocola manganoxydans</name>
    <dbReference type="NCBI Taxonomy" id="699879"/>
    <lineage>
        <taxon>Bacteria</taxon>
        <taxon>Bacillati</taxon>
        <taxon>Actinomycetota</taxon>
        <taxon>Actinomycetes</taxon>
        <taxon>Micrococcales</taxon>
        <taxon>Microbacteriaceae</taxon>
        <taxon>Mycetocola</taxon>
    </lineage>
</organism>
<dbReference type="InterPro" id="IPR020539">
    <property type="entry name" value="RNase_P_CS"/>
</dbReference>
<evidence type="ECO:0000256" key="2">
    <source>
        <dbReference type="ARBA" id="ARBA00022694"/>
    </source>
</evidence>
<keyword evidence="6 7" id="KW-0694">RNA-binding</keyword>
<evidence type="ECO:0000256" key="3">
    <source>
        <dbReference type="ARBA" id="ARBA00022722"/>
    </source>
</evidence>